<evidence type="ECO:0000256" key="3">
    <source>
        <dbReference type="ARBA" id="ARBA00022475"/>
    </source>
</evidence>
<keyword evidence="2" id="KW-0813">Transport</keyword>
<dbReference type="PANTHER" id="PTHR23517">
    <property type="entry name" value="RESISTANCE PROTEIN MDTM, PUTATIVE-RELATED-RELATED"/>
    <property type="match status" value="1"/>
</dbReference>
<evidence type="ECO:0000256" key="4">
    <source>
        <dbReference type="ARBA" id="ARBA00022692"/>
    </source>
</evidence>
<dbReference type="GO" id="GO:0022857">
    <property type="term" value="F:transmembrane transporter activity"/>
    <property type="evidence" value="ECO:0007669"/>
    <property type="project" value="InterPro"/>
</dbReference>
<dbReference type="Proteomes" id="UP000286976">
    <property type="component" value="Unassembled WGS sequence"/>
</dbReference>
<keyword evidence="3" id="KW-1003">Cell membrane</keyword>
<feature type="domain" description="Major facilitator superfamily (MFS) profile" evidence="8">
    <location>
        <begin position="13"/>
        <end position="392"/>
    </location>
</feature>
<dbReference type="Gene3D" id="3.30.70.100">
    <property type="match status" value="1"/>
</dbReference>
<feature type="transmembrane region" description="Helical" evidence="7">
    <location>
        <begin position="80"/>
        <end position="98"/>
    </location>
</feature>
<dbReference type="PROSITE" id="PS50850">
    <property type="entry name" value="MFS"/>
    <property type="match status" value="1"/>
</dbReference>
<feature type="transmembrane region" description="Helical" evidence="7">
    <location>
        <begin position="339"/>
        <end position="358"/>
    </location>
</feature>
<keyword evidence="10" id="KW-1185">Reference proteome</keyword>
<evidence type="ECO:0000256" key="5">
    <source>
        <dbReference type="ARBA" id="ARBA00022989"/>
    </source>
</evidence>
<evidence type="ECO:0000256" key="2">
    <source>
        <dbReference type="ARBA" id="ARBA00022448"/>
    </source>
</evidence>
<feature type="transmembrane region" description="Helical" evidence="7">
    <location>
        <begin position="167"/>
        <end position="188"/>
    </location>
</feature>
<proteinExistence type="predicted"/>
<gene>
    <name evidence="9" type="ORF">CWE15_05245</name>
</gene>
<keyword evidence="4 7" id="KW-0812">Transmembrane</keyword>
<evidence type="ECO:0000256" key="1">
    <source>
        <dbReference type="ARBA" id="ARBA00004651"/>
    </source>
</evidence>
<dbReference type="InterPro" id="IPR011701">
    <property type="entry name" value="MFS"/>
</dbReference>
<dbReference type="OrthoDB" id="9764259at2"/>
<feature type="transmembrane region" description="Helical" evidence="7">
    <location>
        <begin position="251"/>
        <end position="269"/>
    </location>
</feature>
<feature type="transmembrane region" description="Helical" evidence="7">
    <location>
        <begin position="12"/>
        <end position="39"/>
    </location>
</feature>
<name>A0A432X885_9GAMM</name>
<feature type="transmembrane region" description="Helical" evidence="7">
    <location>
        <begin position="104"/>
        <end position="124"/>
    </location>
</feature>
<dbReference type="PROSITE" id="PS00216">
    <property type="entry name" value="SUGAR_TRANSPORT_1"/>
    <property type="match status" value="1"/>
</dbReference>
<dbReference type="Pfam" id="PF07690">
    <property type="entry name" value="MFS_1"/>
    <property type="match status" value="1"/>
</dbReference>
<feature type="transmembrane region" description="Helical" evidence="7">
    <location>
        <begin position="136"/>
        <end position="161"/>
    </location>
</feature>
<comment type="subcellular location">
    <subcellularLocation>
        <location evidence="1">Cell membrane</location>
        <topology evidence="1">Multi-pass membrane protein</topology>
    </subcellularLocation>
</comment>
<dbReference type="EMBL" id="PIPQ01000002">
    <property type="protein sequence ID" value="RUO43089.1"/>
    <property type="molecule type" value="Genomic_DNA"/>
</dbReference>
<reference evidence="9 10" key="1">
    <citation type="journal article" date="2011" name="Front. Microbiol.">
        <title>Genomic signatures of strain selection and enhancement in Bacillus atrophaeus var. globigii, a historical biowarfare simulant.</title>
        <authorList>
            <person name="Gibbons H.S."/>
            <person name="Broomall S.M."/>
            <person name="McNew L.A."/>
            <person name="Daligault H."/>
            <person name="Chapman C."/>
            <person name="Bruce D."/>
            <person name="Karavis M."/>
            <person name="Krepps M."/>
            <person name="McGregor P.A."/>
            <person name="Hong C."/>
            <person name="Park K.H."/>
            <person name="Akmal A."/>
            <person name="Feldman A."/>
            <person name="Lin J.S."/>
            <person name="Chang W.E."/>
            <person name="Higgs B.W."/>
            <person name="Demirev P."/>
            <person name="Lindquist J."/>
            <person name="Liem A."/>
            <person name="Fochler E."/>
            <person name="Read T.D."/>
            <person name="Tapia R."/>
            <person name="Johnson S."/>
            <person name="Bishop-Lilly K.A."/>
            <person name="Detter C."/>
            <person name="Han C."/>
            <person name="Sozhamannan S."/>
            <person name="Rosenzweig C.N."/>
            <person name="Skowronski E.W."/>
        </authorList>
    </citation>
    <scope>NUCLEOTIDE SEQUENCE [LARGE SCALE GENOMIC DNA]</scope>
    <source>
        <strain evidence="9 10">AIT1</strain>
    </source>
</reference>
<dbReference type="InterPro" id="IPR054152">
    <property type="entry name" value="YajR_YAM"/>
</dbReference>
<feature type="transmembrane region" description="Helical" evidence="7">
    <location>
        <begin position="364"/>
        <end position="386"/>
    </location>
</feature>
<evidence type="ECO:0000256" key="7">
    <source>
        <dbReference type="SAM" id="Phobius"/>
    </source>
</evidence>
<evidence type="ECO:0000259" key="8">
    <source>
        <dbReference type="PROSITE" id="PS50850"/>
    </source>
</evidence>
<feature type="transmembrane region" description="Helical" evidence="7">
    <location>
        <begin position="305"/>
        <end position="327"/>
    </location>
</feature>
<keyword evidence="6 7" id="KW-0472">Membrane</keyword>
<dbReference type="InterPro" id="IPR036259">
    <property type="entry name" value="MFS_trans_sf"/>
</dbReference>
<dbReference type="AlphaFoldDB" id="A0A432X885"/>
<feature type="transmembrane region" description="Helical" evidence="7">
    <location>
        <begin position="217"/>
        <end position="239"/>
    </location>
</feature>
<keyword evidence="5 7" id="KW-1133">Transmembrane helix</keyword>
<sequence>MQSSKLNPTEKKAAVSLAAIFSLRMLGLFLIMPVLAIYGQSYPDYTPLLVGIAIGAYGLTQAMLQIPMGIASDRWGRKPIILGGLAIFALGSVVAALADTLAWVIVGRVLQGAGAIAGAILALAADSAREEQRPKVMASIGMGIALSFVVALIVAPLLGAVVGVSGLFWLTAALTLASMVAFVTVLPVPQQRVPSRDILPVPKELKRLFKNSQLQRLNSGVLVLHLVLTALFVTLPSQLVEVGLAAKNHSWLYLPTLLLSFAVMVPMMLRAIRHDKVIGGLRTATLMIVSALVVIAVFSQHLASFVLAVWLFFIGFNYLEANLPALLSQHAPAGNKGSASGIYTTFQFFGAFLGGVLGGTIAQFWGAHAVMIFCIVLLLCWLAFTVGMQKVSSGTRVTLQLGSLSVAAAGELATALSQQPGVDEAVVIAEEQTAYLKVNKQSYKADEISALIATYEKK</sequence>
<evidence type="ECO:0000313" key="10">
    <source>
        <dbReference type="Proteomes" id="UP000286976"/>
    </source>
</evidence>
<comment type="caution">
    <text evidence="9">The sequence shown here is derived from an EMBL/GenBank/DDBJ whole genome shotgun (WGS) entry which is preliminary data.</text>
</comment>
<dbReference type="InterPro" id="IPR020846">
    <property type="entry name" value="MFS_dom"/>
</dbReference>
<evidence type="ECO:0000256" key="6">
    <source>
        <dbReference type="ARBA" id="ARBA00023136"/>
    </source>
</evidence>
<dbReference type="Pfam" id="PF21987">
    <property type="entry name" value="YajR_YAM"/>
    <property type="match status" value="1"/>
</dbReference>
<accession>A0A432X885</accession>
<dbReference type="CDD" id="cd17472">
    <property type="entry name" value="MFS_YajR_like"/>
    <property type="match status" value="1"/>
</dbReference>
<dbReference type="InterPro" id="IPR050171">
    <property type="entry name" value="MFS_Transporters"/>
</dbReference>
<dbReference type="SUPFAM" id="SSF103473">
    <property type="entry name" value="MFS general substrate transporter"/>
    <property type="match status" value="1"/>
</dbReference>
<evidence type="ECO:0000313" key="9">
    <source>
        <dbReference type="EMBL" id="RUO43089.1"/>
    </source>
</evidence>
<dbReference type="GO" id="GO:0005886">
    <property type="term" value="C:plasma membrane"/>
    <property type="evidence" value="ECO:0007669"/>
    <property type="project" value="UniProtKB-SubCell"/>
</dbReference>
<organism evidence="9 10">
    <name type="scientific">Aliidiomarina taiwanensis</name>
    <dbReference type="NCBI Taxonomy" id="946228"/>
    <lineage>
        <taxon>Bacteria</taxon>
        <taxon>Pseudomonadati</taxon>
        <taxon>Pseudomonadota</taxon>
        <taxon>Gammaproteobacteria</taxon>
        <taxon>Alteromonadales</taxon>
        <taxon>Idiomarinaceae</taxon>
        <taxon>Aliidiomarina</taxon>
    </lineage>
</organism>
<protein>
    <submittedName>
        <fullName evidence="9">MFS transporter</fullName>
    </submittedName>
</protein>
<dbReference type="PANTHER" id="PTHR23517:SF2">
    <property type="entry name" value="MULTIDRUG RESISTANCE PROTEIN MDTH"/>
    <property type="match status" value="1"/>
</dbReference>
<feature type="transmembrane region" description="Helical" evidence="7">
    <location>
        <begin position="281"/>
        <end position="299"/>
    </location>
</feature>
<dbReference type="RefSeq" id="WP_126757025.1">
    <property type="nucleotide sequence ID" value="NZ_PIPQ01000002.1"/>
</dbReference>
<dbReference type="Gene3D" id="1.20.1250.20">
    <property type="entry name" value="MFS general substrate transporter like domains"/>
    <property type="match status" value="1"/>
</dbReference>
<dbReference type="InterPro" id="IPR005829">
    <property type="entry name" value="Sugar_transporter_CS"/>
</dbReference>
<feature type="transmembrane region" description="Helical" evidence="7">
    <location>
        <begin position="45"/>
        <end position="68"/>
    </location>
</feature>